<proteinExistence type="predicted"/>
<dbReference type="InterPro" id="IPR013087">
    <property type="entry name" value="Znf_C2H2_type"/>
</dbReference>
<organism evidence="3 4">
    <name type="scientific">Vairimorpha necatrix</name>
    <dbReference type="NCBI Taxonomy" id="6039"/>
    <lineage>
        <taxon>Eukaryota</taxon>
        <taxon>Fungi</taxon>
        <taxon>Fungi incertae sedis</taxon>
        <taxon>Microsporidia</taxon>
        <taxon>Nosematidae</taxon>
        <taxon>Vairimorpha</taxon>
    </lineage>
</organism>
<dbReference type="AlphaFoldDB" id="A0AAX4JD92"/>
<dbReference type="Gene3D" id="3.30.160.60">
    <property type="entry name" value="Classic Zinc Finger"/>
    <property type="match status" value="1"/>
</dbReference>
<dbReference type="GO" id="GO:0008270">
    <property type="term" value="F:zinc ion binding"/>
    <property type="evidence" value="ECO:0007669"/>
    <property type="project" value="UniProtKB-KW"/>
</dbReference>
<accession>A0AAX4JD92</accession>
<evidence type="ECO:0000259" key="2">
    <source>
        <dbReference type="PROSITE" id="PS50157"/>
    </source>
</evidence>
<feature type="domain" description="C2H2-type" evidence="2">
    <location>
        <begin position="125"/>
        <end position="155"/>
    </location>
</feature>
<keyword evidence="4" id="KW-1185">Reference proteome</keyword>
<dbReference type="KEGG" id="vnx:VNE69_07010"/>
<keyword evidence="1" id="KW-0863">Zinc-finger</keyword>
<dbReference type="EMBL" id="CP142732">
    <property type="protein sequence ID" value="WUR03941.1"/>
    <property type="molecule type" value="Genomic_DNA"/>
</dbReference>
<gene>
    <name evidence="3" type="ORF">VNE69_07010</name>
</gene>
<dbReference type="GeneID" id="90541766"/>
<name>A0AAX4JD92_9MICR</name>
<dbReference type="SMART" id="SM00355">
    <property type="entry name" value="ZnF_C2H2"/>
    <property type="match status" value="2"/>
</dbReference>
<evidence type="ECO:0000313" key="4">
    <source>
        <dbReference type="Proteomes" id="UP001334084"/>
    </source>
</evidence>
<sequence length="156" mass="18852">MNYKKIKTDIQEILRRKNEKHHNMQQSSLLYHTPTIDNFEQHRTSINEYNKSDFQNHIFYLHKRERIQNMITINGQSFYSREGKVHEVFCCVHPGCNKIYMNKYSLKYHAEKGHITSNLDINKPYACNFFGCTRRYKNKSTLIKHVADTHLQRHKY</sequence>
<dbReference type="PROSITE" id="PS00028">
    <property type="entry name" value="ZINC_FINGER_C2H2_1"/>
    <property type="match status" value="1"/>
</dbReference>
<dbReference type="SUPFAM" id="SSF57667">
    <property type="entry name" value="beta-beta-alpha zinc fingers"/>
    <property type="match status" value="1"/>
</dbReference>
<dbReference type="RefSeq" id="XP_065330086.1">
    <property type="nucleotide sequence ID" value="XM_065474014.1"/>
</dbReference>
<dbReference type="InterPro" id="IPR036236">
    <property type="entry name" value="Znf_C2H2_sf"/>
</dbReference>
<protein>
    <submittedName>
        <fullName evidence="3">C2H2 domain-containing protein</fullName>
    </submittedName>
</protein>
<evidence type="ECO:0000256" key="1">
    <source>
        <dbReference type="PROSITE-ProRule" id="PRU00042"/>
    </source>
</evidence>
<keyword evidence="1" id="KW-0862">Zinc</keyword>
<evidence type="ECO:0000313" key="3">
    <source>
        <dbReference type="EMBL" id="WUR03941.1"/>
    </source>
</evidence>
<keyword evidence="1" id="KW-0479">Metal-binding</keyword>
<reference evidence="3" key="1">
    <citation type="journal article" date="2024" name="BMC Genomics">
        <title>Functional annotation of a divergent genome using sequence and structure-based similarity.</title>
        <authorList>
            <person name="Svedberg D."/>
            <person name="Winiger R.R."/>
            <person name="Berg A."/>
            <person name="Sharma H."/>
            <person name="Tellgren-Roth C."/>
            <person name="Debrunner-Vossbrinck B.A."/>
            <person name="Vossbrinck C.R."/>
            <person name="Barandun J."/>
        </authorList>
    </citation>
    <scope>NUCLEOTIDE SEQUENCE</scope>
    <source>
        <strain evidence="3">Illinois isolate</strain>
    </source>
</reference>
<dbReference type="Proteomes" id="UP001334084">
    <property type="component" value="Chromosome 7"/>
</dbReference>
<dbReference type="PROSITE" id="PS50157">
    <property type="entry name" value="ZINC_FINGER_C2H2_2"/>
    <property type="match status" value="1"/>
</dbReference>